<name>A0A8D9M5U9_BRACM</name>
<reference evidence="1 2" key="1">
    <citation type="submission" date="2021-07" db="EMBL/GenBank/DDBJ databases">
        <authorList>
            <consortium name="Genoscope - CEA"/>
            <person name="William W."/>
        </authorList>
    </citation>
    <scope>NUCLEOTIDE SEQUENCE [LARGE SCALE GENOMIC DNA]</scope>
</reference>
<accession>A0A8D9M5U9</accession>
<proteinExistence type="predicted"/>
<evidence type="ECO:0000313" key="2">
    <source>
        <dbReference type="Proteomes" id="UP000694005"/>
    </source>
</evidence>
<dbReference type="Gramene" id="A08p31790.2_BraZ1">
    <property type="protein sequence ID" value="A08p31790.2_BraZ1.CDS.1"/>
    <property type="gene ID" value="A08g31790.2_BraZ1"/>
</dbReference>
<protein>
    <submittedName>
        <fullName evidence="1">Uncharacterized protein</fullName>
    </submittedName>
</protein>
<feature type="non-terminal residue" evidence="1">
    <location>
        <position position="55"/>
    </location>
</feature>
<dbReference type="EMBL" id="LS974624">
    <property type="protein sequence ID" value="CAG7899513.1"/>
    <property type="molecule type" value="Genomic_DNA"/>
</dbReference>
<organism evidence="1 2">
    <name type="scientific">Brassica campestris</name>
    <name type="common">Field mustard</name>
    <dbReference type="NCBI Taxonomy" id="3711"/>
    <lineage>
        <taxon>Eukaryota</taxon>
        <taxon>Viridiplantae</taxon>
        <taxon>Streptophyta</taxon>
        <taxon>Embryophyta</taxon>
        <taxon>Tracheophyta</taxon>
        <taxon>Spermatophyta</taxon>
        <taxon>Magnoliopsida</taxon>
        <taxon>eudicotyledons</taxon>
        <taxon>Gunneridae</taxon>
        <taxon>Pentapetalae</taxon>
        <taxon>rosids</taxon>
        <taxon>malvids</taxon>
        <taxon>Brassicales</taxon>
        <taxon>Brassicaceae</taxon>
        <taxon>Brassiceae</taxon>
        <taxon>Brassica</taxon>
    </lineage>
</organism>
<dbReference type="Proteomes" id="UP000694005">
    <property type="component" value="Chromosome A08"/>
</dbReference>
<dbReference type="AlphaFoldDB" id="A0A8D9M5U9"/>
<sequence>MLPIPSSAIDKGLFSALSLCISFLFLRLRTPYGATVSPSLYPSRVFVAGAVAVET</sequence>
<evidence type="ECO:0000313" key="1">
    <source>
        <dbReference type="EMBL" id="CAG7899513.1"/>
    </source>
</evidence>
<gene>
    <name evidence="1" type="ORF">BRAPAZ1V2_A08P31790.2</name>
</gene>